<dbReference type="PANTHER" id="PTHR10963">
    <property type="entry name" value="GLYCOSYL HYDROLASE-RELATED"/>
    <property type="match status" value="1"/>
</dbReference>
<dbReference type="GO" id="GO:0016787">
    <property type="term" value="F:hydrolase activity"/>
    <property type="evidence" value="ECO:0007669"/>
    <property type="project" value="UniProtKB-KW"/>
</dbReference>
<sequence length="264" mass="30003">MFADEFDSGALDRSKWNVVGPDFWVNQEEQAYLDSPETIGFLPAGTVEGASSGVLVLRPRFRQGFETPSGRKADFVSGRINTQGKFDFTYGRAVARIRMPAATGVWPAFWLLGNGKWPETGEIDIMEYVGERDWVGVAMHGTGYSGETPLVNKHFFAPGTDVTDWHEYEADWGPDRVVFKIDGRPIYRVTRKMVEFYDKWRFDTPQHVILNFAVGGIYPFKTNGIERPYKGVPAETVERIRMGELAMEVDWVRVYKQGNPDARE</sequence>
<gene>
    <name evidence="3" type="ORF">GCM10011515_00760</name>
</gene>
<organism evidence="3 4">
    <name type="scientific">Tsuneonella deserti</name>
    <dbReference type="NCBI Taxonomy" id="2035528"/>
    <lineage>
        <taxon>Bacteria</taxon>
        <taxon>Pseudomonadati</taxon>
        <taxon>Pseudomonadota</taxon>
        <taxon>Alphaproteobacteria</taxon>
        <taxon>Sphingomonadales</taxon>
        <taxon>Erythrobacteraceae</taxon>
        <taxon>Tsuneonella</taxon>
    </lineage>
</organism>
<evidence type="ECO:0000313" key="3">
    <source>
        <dbReference type="EMBL" id="GGD84873.1"/>
    </source>
</evidence>
<evidence type="ECO:0000259" key="2">
    <source>
        <dbReference type="PROSITE" id="PS51762"/>
    </source>
</evidence>
<name>A0ABQ1RYX1_9SPHN</name>
<dbReference type="CDD" id="cd08023">
    <property type="entry name" value="GH16_laminarinase_like"/>
    <property type="match status" value="1"/>
</dbReference>
<dbReference type="EMBL" id="BMKL01000001">
    <property type="protein sequence ID" value="GGD84873.1"/>
    <property type="molecule type" value="Genomic_DNA"/>
</dbReference>
<dbReference type="InterPro" id="IPR013320">
    <property type="entry name" value="ConA-like_dom_sf"/>
</dbReference>
<dbReference type="PROSITE" id="PS51762">
    <property type="entry name" value="GH16_2"/>
    <property type="match status" value="1"/>
</dbReference>
<dbReference type="InterPro" id="IPR000757">
    <property type="entry name" value="Beta-glucanase-like"/>
</dbReference>
<protein>
    <submittedName>
        <fullName evidence="3">Hydrolase</fullName>
    </submittedName>
</protein>
<reference evidence="4" key="1">
    <citation type="journal article" date="2019" name="Int. J. Syst. Evol. Microbiol.">
        <title>The Global Catalogue of Microorganisms (GCM) 10K type strain sequencing project: providing services to taxonomists for standard genome sequencing and annotation.</title>
        <authorList>
            <consortium name="The Broad Institute Genomics Platform"/>
            <consortium name="The Broad Institute Genome Sequencing Center for Infectious Disease"/>
            <person name="Wu L."/>
            <person name="Ma J."/>
        </authorList>
    </citation>
    <scope>NUCLEOTIDE SEQUENCE [LARGE SCALE GENOMIC DNA]</scope>
    <source>
        <strain evidence="4">CGMCC 1.15959</strain>
    </source>
</reference>
<keyword evidence="4" id="KW-1185">Reference proteome</keyword>
<comment type="similarity">
    <text evidence="1">Belongs to the glycosyl hydrolase 16 family.</text>
</comment>
<dbReference type="RefSeq" id="WP_229658349.1">
    <property type="nucleotide sequence ID" value="NZ_BMKL01000001.1"/>
</dbReference>
<dbReference type="SUPFAM" id="SSF49899">
    <property type="entry name" value="Concanavalin A-like lectins/glucanases"/>
    <property type="match status" value="1"/>
</dbReference>
<feature type="domain" description="GH16" evidence="2">
    <location>
        <begin position="1"/>
        <end position="260"/>
    </location>
</feature>
<evidence type="ECO:0000313" key="4">
    <source>
        <dbReference type="Proteomes" id="UP000619041"/>
    </source>
</evidence>
<evidence type="ECO:0000256" key="1">
    <source>
        <dbReference type="ARBA" id="ARBA00006865"/>
    </source>
</evidence>
<dbReference type="PANTHER" id="PTHR10963:SF55">
    <property type="entry name" value="GLYCOSIDE HYDROLASE FAMILY 16 PROTEIN"/>
    <property type="match status" value="1"/>
</dbReference>
<comment type="caution">
    <text evidence="3">The sequence shown here is derived from an EMBL/GenBank/DDBJ whole genome shotgun (WGS) entry which is preliminary data.</text>
</comment>
<proteinExistence type="inferred from homology"/>
<accession>A0ABQ1RYX1</accession>
<dbReference type="Pfam" id="PF00722">
    <property type="entry name" value="Glyco_hydro_16"/>
    <property type="match status" value="1"/>
</dbReference>
<keyword evidence="3" id="KW-0378">Hydrolase</keyword>
<dbReference type="InterPro" id="IPR050546">
    <property type="entry name" value="Glycosyl_Hydrlase_16"/>
</dbReference>
<dbReference type="Gene3D" id="2.60.120.200">
    <property type="match status" value="1"/>
</dbReference>
<dbReference type="Proteomes" id="UP000619041">
    <property type="component" value="Unassembled WGS sequence"/>
</dbReference>